<feature type="signal peptide" evidence="1">
    <location>
        <begin position="1"/>
        <end position="20"/>
    </location>
</feature>
<dbReference type="EMBL" id="JBHSMX010000024">
    <property type="protein sequence ID" value="MFC5522330.1"/>
    <property type="molecule type" value="Genomic_DNA"/>
</dbReference>
<keyword evidence="1" id="KW-0732">Signal</keyword>
<evidence type="ECO:0008006" key="4">
    <source>
        <dbReference type="Google" id="ProtNLM"/>
    </source>
</evidence>
<protein>
    <recommendedName>
        <fullName evidence="4">Metal ABC transporter permease</fullName>
    </recommendedName>
</protein>
<reference evidence="3" key="1">
    <citation type="journal article" date="2019" name="Int. J. Syst. Evol. Microbiol.">
        <title>The Global Catalogue of Microorganisms (GCM) 10K type strain sequencing project: providing services to taxonomists for standard genome sequencing and annotation.</title>
        <authorList>
            <consortium name="The Broad Institute Genomics Platform"/>
            <consortium name="The Broad Institute Genome Sequencing Center for Infectious Disease"/>
            <person name="Wu L."/>
            <person name="Ma J."/>
        </authorList>
    </citation>
    <scope>NUCLEOTIDE SEQUENCE [LARGE SCALE GENOMIC DNA]</scope>
    <source>
        <strain evidence="3">CGMCC 4.7277</strain>
    </source>
</reference>
<accession>A0ABW0QC13</accession>
<evidence type="ECO:0000256" key="1">
    <source>
        <dbReference type="SAM" id="SignalP"/>
    </source>
</evidence>
<comment type="caution">
    <text evidence="2">The sequence shown here is derived from an EMBL/GenBank/DDBJ whole genome shotgun (WGS) entry which is preliminary data.</text>
</comment>
<dbReference type="Proteomes" id="UP001596084">
    <property type="component" value="Unassembled WGS sequence"/>
</dbReference>
<dbReference type="PROSITE" id="PS51257">
    <property type="entry name" value="PROKAR_LIPOPROTEIN"/>
    <property type="match status" value="1"/>
</dbReference>
<feature type="chain" id="PRO_5046164077" description="Metal ABC transporter permease" evidence="1">
    <location>
        <begin position="21"/>
        <end position="210"/>
    </location>
</feature>
<evidence type="ECO:0000313" key="3">
    <source>
        <dbReference type="Proteomes" id="UP001596084"/>
    </source>
</evidence>
<evidence type="ECO:0000313" key="2">
    <source>
        <dbReference type="EMBL" id="MFC5522330.1"/>
    </source>
</evidence>
<organism evidence="2 3">
    <name type="scientific">Polaromonas jejuensis</name>
    <dbReference type="NCBI Taxonomy" id="457502"/>
    <lineage>
        <taxon>Bacteria</taxon>
        <taxon>Pseudomonadati</taxon>
        <taxon>Pseudomonadota</taxon>
        <taxon>Betaproteobacteria</taxon>
        <taxon>Burkholderiales</taxon>
        <taxon>Comamonadaceae</taxon>
        <taxon>Polaromonas</taxon>
    </lineage>
</organism>
<name>A0ABW0QC13_9BURK</name>
<keyword evidence="3" id="KW-1185">Reference proteome</keyword>
<dbReference type="RefSeq" id="WP_068832461.1">
    <property type="nucleotide sequence ID" value="NZ_JBHSMX010000024.1"/>
</dbReference>
<gene>
    <name evidence="2" type="ORF">ACFPP7_15630</name>
</gene>
<sequence>MLKPLALSIALLAGTACAQAQAPAPANPSVRLRATIEKVEPGSLTVKARSGEVLTLVRPADMVVSEVFPLALADIKAGSYIGTAAMPQADGTQRALEVVVFPESARGTGEGHRPWDLLPQSTMTNATVADLAAAPSSVPGGKKLLLKYPGGEQTVIVPPDVPVVSVRPGKDDEKALVVPGAQVLITAEVRDGKPTALRMIVGRNGFAPPM</sequence>
<proteinExistence type="predicted"/>